<dbReference type="InterPro" id="IPR000863">
    <property type="entry name" value="Sulfotransferase_dom"/>
</dbReference>
<sequence>MIIHIGLPKSGTTFLQTQVLPFLENYHYFGKAPSHNVVKKNSLKVEVEENQKVTEVFDRICGRNELTFDEERCINLLVGLNLNGGIYSEEFISSDRFTKYSIVQKIKNLKLIFPEAKILITYRDPLSMAMSTYNDWPYSRDGGQTTRISFEDYVERMFDMEVNSLALNSLTRMIKKLYKDFSVKSLDSIIEELEDGKIILFSEAINVDRHVFIRQNESPNKFVNVYRYYRSRCVPKRLEFIKRSKMLIWLDDLFIGYLTSKTKVRTLKIEDVDDVVIDKIKDIFER</sequence>
<protein>
    <submittedName>
        <fullName evidence="2">Sulfotransferase domain-containing protein</fullName>
    </submittedName>
</protein>
<dbReference type="RefSeq" id="WP_190766581.1">
    <property type="nucleotide sequence ID" value="NZ_JACXLD010000012.1"/>
</dbReference>
<comment type="caution">
    <text evidence="2">The sequence shown here is derived from an EMBL/GenBank/DDBJ whole genome shotgun (WGS) entry which is preliminary data.</text>
</comment>
<evidence type="ECO:0000259" key="1">
    <source>
        <dbReference type="Pfam" id="PF00685"/>
    </source>
</evidence>
<dbReference type="InterPro" id="IPR027417">
    <property type="entry name" value="P-loop_NTPase"/>
</dbReference>
<dbReference type="EMBL" id="JACXLD010000012">
    <property type="protein sequence ID" value="MBD2860108.1"/>
    <property type="molecule type" value="Genomic_DNA"/>
</dbReference>
<gene>
    <name evidence="2" type="ORF">IB286_13980</name>
</gene>
<dbReference type="AlphaFoldDB" id="A0A927C4P3"/>
<feature type="domain" description="Sulfotransferase" evidence="1">
    <location>
        <begin position="3"/>
        <end position="162"/>
    </location>
</feature>
<name>A0A927C4P3_9GAMM</name>
<dbReference type="Proteomes" id="UP000610558">
    <property type="component" value="Unassembled WGS sequence"/>
</dbReference>
<keyword evidence="3" id="KW-1185">Reference proteome</keyword>
<reference evidence="2" key="1">
    <citation type="submission" date="2020-09" db="EMBL/GenBank/DDBJ databases">
        <authorList>
            <person name="Yoon J.-W."/>
        </authorList>
    </citation>
    <scope>NUCLEOTIDE SEQUENCE</scope>
    <source>
        <strain evidence="2">KMU-158</strain>
    </source>
</reference>
<evidence type="ECO:0000313" key="3">
    <source>
        <dbReference type="Proteomes" id="UP000610558"/>
    </source>
</evidence>
<dbReference type="SUPFAM" id="SSF52540">
    <property type="entry name" value="P-loop containing nucleoside triphosphate hydrolases"/>
    <property type="match status" value="1"/>
</dbReference>
<organism evidence="2 3">
    <name type="scientific">Spongiibacter pelagi</name>
    <dbReference type="NCBI Taxonomy" id="2760804"/>
    <lineage>
        <taxon>Bacteria</taxon>
        <taxon>Pseudomonadati</taxon>
        <taxon>Pseudomonadota</taxon>
        <taxon>Gammaproteobacteria</taxon>
        <taxon>Cellvibrionales</taxon>
        <taxon>Spongiibacteraceae</taxon>
        <taxon>Spongiibacter</taxon>
    </lineage>
</organism>
<proteinExistence type="predicted"/>
<dbReference type="Gene3D" id="3.40.50.300">
    <property type="entry name" value="P-loop containing nucleotide triphosphate hydrolases"/>
    <property type="match status" value="1"/>
</dbReference>
<dbReference type="Pfam" id="PF00685">
    <property type="entry name" value="Sulfotransfer_1"/>
    <property type="match status" value="1"/>
</dbReference>
<accession>A0A927C4P3</accession>
<dbReference type="GO" id="GO:0008146">
    <property type="term" value="F:sulfotransferase activity"/>
    <property type="evidence" value="ECO:0007669"/>
    <property type="project" value="InterPro"/>
</dbReference>
<evidence type="ECO:0000313" key="2">
    <source>
        <dbReference type="EMBL" id="MBD2860108.1"/>
    </source>
</evidence>